<evidence type="ECO:0000313" key="3">
    <source>
        <dbReference type="Proteomes" id="UP000249204"/>
    </source>
</evidence>
<accession>A0A2W6NQF0</accession>
<evidence type="ECO:0000313" key="2">
    <source>
        <dbReference type="EMBL" id="PZT57498.1"/>
    </source>
</evidence>
<feature type="domain" description="Spore protein YkvP/CgeB glycosyl transferase-like" evidence="1">
    <location>
        <begin position="185"/>
        <end position="321"/>
    </location>
</feature>
<dbReference type="Gene3D" id="3.40.50.2000">
    <property type="entry name" value="Glycogen Phosphorylase B"/>
    <property type="match status" value="1"/>
</dbReference>
<reference evidence="2 3" key="1">
    <citation type="submission" date="2018-06" db="EMBL/GenBank/DDBJ databases">
        <title>Isolation of heavy metals resistant Paenibacillus silvae NC2 from Gold-Copper mine in ZiJin, China.</title>
        <authorList>
            <person name="Xu J."/>
            <person name="Mazhar H.S."/>
            <person name="Rensing C."/>
        </authorList>
    </citation>
    <scope>NUCLEOTIDE SEQUENCE [LARGE SCALE GENOMIC DNA]</scope>
    <source>
        <strain evidence="2 3">NC2</strain>
    </source>
</reference>
<dbReference type="InterPro" id="IPR055259">
    <property type="entry name" value="YkvP/CgeB_Glyco_trans-like"/>
</dbReference>
<dbReference type="RefSeq" id="WP_111268649.1">
    <property type="nucleotide sequence ID" value="NZ_QKWW01000006.1"/>
</dbReference>
<dbReference type="EMBL" id="QKWW01000006">
    <property type="protein sequence ID" value="PZT57498.1"/>
    <property type="molecule type" value="Genomic_DNA"/>
</dbReference>
<comment type="caution">
    <text evidence="2">The sequence shown here is derived from an EMBL/GenBank/DDBJ whole genome shotgun (WGS) entry which is preliminary data.</text>
</comment>
<dbReference type="Proteomes" id="UP000249204">
    <property type="component" value="Unassembled WGS sequence"/>
</dbReference>
<organism evidence="2 3">
    <name type="scientific">Paenibacillus silvae</name>
    <dbReference type="NCBI Taxonomy" id="1325358"/>
    <lineage>
        <taxon>Bacteria</taxon>
        <taxon>Bacillati</taxon>
        <taxon>Bacillota</taxon>
        <taxon>Bacilli</taxon>
        <taxon>Bacillales</taxon>
        <taxon>Paenibacillaceae</taxon>
        <taxon>Paenibacillus</taxon>
    </lineage>
</organism>
<dbReference type="Pfam" id="PF13524">
    <property type="entry name" value="Glyco_trans_1_2"/>
    <property type="match status" value="1"/>
</dbReference>
<evidence type="ECO:0000259" key="1">
    <source>
        <dbReference type="Pfam" id="PF13524"/>
    </source>
</evidence>
<dbReference type="AlphaFoldDB" id="A0A2W6NQF0"/>
<gene>
    <name evidence="2" type="ORF">DN757_02250</name>
</gene>
<name>A0A2W6NQF0_9BACL</name>
<dbReference type="SUPFAM" id="SSF53756">
    <property type="entry name" value="UDP-Glycosyltransferase/glycogen phosphorylase"/>
    <property type="match status" value="1"/>
</dbReference>
<protein>
    <recommendedName>
        <fullName evidence="1">Spore protein YkvP/CgeB glycosyl transferase-like domain-containing protein</fullName>
    </recommendedName>
</protein>
<sequence length="337" mass="38760">MTKRKVMLYPPTLNWDFLKQTPQQISEQFANNGYDVIFCNNEQSNKPVEEVYPHVYVYHNFKDVLNKIKHKQLKVDIFYYTWAKSAQYVENINAKINIYNRVDEFPDWASYEQEAMDKADIIFTTSQKLYTKTQESKPTYFIRNACPDSYIERNSNVPEEYRNVDGPIVMFSGAIGSWISTSLIKKVADKYKTFLVGQEFGKHCPDNVINLGVKTHDELHAYYQHANVSLIPFILKDGITQSSCPLKLFEAMASGTLSVATKWEETAIYPDAVLTAESDEEFLSQVDKAIQLSINNKEQVAEITKETAKKNTWEVRYKQIEKAIEEYALKSGVAIGS</sequence>
<proteinExistence type="predicted"/>